<dbReference type="InterPro" id="IPR020084">
    <property type="entry name" value="NUDIX_hydrolase_CS"/>
</dbReference>
<keyword evidence="2 4" id="KW-0378">Hydrolase</keyword>
<sequence>MKFCSECGQQVTHKVPELDDRKRYVCESCGVIHYQNPKVIVGSLPVWQDQVLLCRRAIEPRYGYWTLPAGFMENGETTLEGAIRETQEEAGALLKDGTLYRLFDIPIINQVYLFYLAELQTPDMDPGVESLEVRMFDEADIPWDELAFPVMNDVLKEFFDDRRKNEYPVRTGLPSFRLKPAAS</sequence>
<evidence type="ECO:0000259" key="3">
    <source>
        <dbReference type="PROSITE" id="PS51462"/>
    </source>
</evidence>
<dbReference type="Pfam" id="PF00293">
    <property type="entry name" value="NUDIX"/>
    <property type="match status" value="1"/>
</dbReference>
<comment type="cofactor">
    <cofactor evidence="1">
        <name>Mg(2+)</name>
        <dbReference type="ChEBI" id="CHEBI:18420"/>
    </cofactor>
</comment>
<dbReference type="InterPro" id="IPR029401">
    <property type="entry name" value="Nudix_N"/>
</dbReference>
<dbReference type="PANTHER" id="PTHR43222">
    <property type="entry name" value="NUDIX HYDROLASE 23"/>
    <property type="match status" value="1"/>
</dbReference>
<protein>
    <submittedName>
        <fullName evidence="4">NADH pyrophosphatase</fullName>
        <ecNumber evidence="4">3.6.1.22</ecNumber>
    </submittedName>
</protein>
<dbReference type="EMBL" id="CACSII010000020">
    <property type="protein sequence ID" value="CAA0119115.1"/>
    <property type="molecule type" value="Genomic_DNA"/>
</dbReference>
<dbReference type="Gene3D" id="3.90.79.10">
    <property type="entry name" value="Nucleoside Triphosphate Pyrophosphohydrolase"/>
    <property type="match status" value="1"/>
</dbReference>
<reference evidence="4 5" key="1">
    <citation type="submission" date="2019-11" db="EMBL/GenBank/DDBJ databases">
        <authorList>
            <person name="Holert J."/>
        </authorList>
    </citation>
    <scope>NUCLEOTIDE SEQUENCE [LARGE SCALE GENOMIC DNA]</scope>
    <source>
        <strain evidence="4">BC5_2</strain>
    </source>
</reference>
<feature type="domain" description="Nudix hydrolase" evidence="3">
    <location>
        <begin position="22"/>
        <end position="159"/>
    </location>
</feature>
<organism evidence="4 5">
    <name type="scientific">BD1-7 clade bacterium</name>
    <dbReference type="NCBI Taxonomy" id="2029982"/>
    <lineage>
        <taxon>Bacteria</taxon>
        <taxon>Pseudomonadati</taxon>
        <taxon>Pseudomonadota</taxon>
        <taxon>Gammaproteobacteria</taxon>
        <taxon>Cellvibrionales</taxon>
        <taxon>Spongiibacteraceae</taxon>
        <taxon>BD1-7 clade</taxon>
    </lineage>
</organism>
<dbReference type="InterPro" id="IPR015797">
    <property type="entry name" value="NUDIX_hydrolase-like_dom_sf"/>
</dbReference>
<dbReference type="PROSITE" id="PS51462">
    <property type="entry name" value="NUDIX"/>
    <property type="match status" value="1"/>
</dbReference>
<dbReference type="CDD" id="cd04511">
    <property type="entry name" value="NUDIX_Hydrolase"/>
    <property type="match status" value="1"/>
</dbReference>
<dbReference type="OrthoDB" id="542521at2"/>
<evidence type="ECO:0000313" key="5">
    <source>
        <dbReference type="Proteomes" id="UP000434580"/>
    </source>
</evidence>
<dbReference type="Proteomes" id="UP000434580">
    <property type="component" value="Unassembled WGS sequence"/>
</dbReference>
<dbReference type="GO" id="GO:0016787">
    <property type="term" value="F:hydrolase activity"/>
    <property type="evidence" value="ECO:0007669"/>
    <property type="project" value="UniProtKB-KW"/>
</dbReference>
<evidence type="ECO:0000256" key="1">
    <source>
        <dbReference type="ARBA" id="ARBA00001946"/>
    </source>
</evidence>
<name>A0A5S9QMP9_9GAMM</name>
<dbReference type="EC" id="3.6.1.22" evidence="4"/>
<gene>
    <name evidence="4" type="primary">nudC</name>
    <name evidence="4" type="ORF">DPBNPPHM_02402</name>
</gene>
<evidence type="ECO:0000256" key="2">
    <source>
        <dbReference type="ARBA" id="ARBA00022801"/>
    </source>
</evidence>
<dbReference type="Pfam" id="PF14803">
    <property type="entry name" value="Zn_ribbon_Nudix"/>
    <property type="match status" value="1"/>
</dbReference>
<evidence type="ECO:0000313" key="4">
    <source>
        <dbReference type="EMBL" id="CAA0119115.1"/>
    </source>
</evidence>
<accession>A0A5S9QMP9</accession>
<dbReference type="Gene3D" id="2.20.70.10">
    <property type="match status" value="1"/>
</dbReference>
<dbReference type="PANTHER" id="PTHR43222:SF2">
    <property type="entry name" value="NUDIX HYDROLASE 23, CHLOROPLASTIC"/>
    <property type="match status" value="1"/>
</dbReference>
<dbReference type="AlphaFoldDB" id="A0A5S9QMP9"/>
<dbReference type="InterPro" id="IPR000086">
    <property type="entry name" value="NUDIX_hydrolase_dom"/>
</dbReference>
<dbReference type="SUPFAM" id="SSF55811">
    <property type="entry name" value="Nudix"/>
    <property type="match status" value="1"/>
</dbReference>
<proteinExistence type="predicted"/>
<dbReference type="PROSITE" id="PS00893">
    <property type="entry name" value="NUDIX_BOX"/>
    <property type="match status" value="1"/>
</dbReference>